<accession>A0AAD4SHM9</accession>
<gene>
    <name evidence="1" type="ORF">MKW98_021717</name>
</gene>
<comment type="caution">
    <text evidence="1">The sequence shown here is derived from an EMBL/GenBank/DDBJ whole genome shotgun (WGS) entry which is preliminary data.</text>
</comment>
<dbReference type="EMBL" id="JAJJMB010011127">
    <property type="protein sequence ID" value="KAI3904131.1"/>
    <property type="molecule type" value="Genomic_DNA"/>
</dbReference>
<dbReference type="AlphaFoldDB" id="A0AAD4SHM9"/>
<keyword evidence="2" id="KW-1185">Reference proteome</keyword>
<organism evidence="1 2">
    <name type="scientific">Papaver atlanticum</name>
    <dbReference type="NCBI Taxonomy" id="357466"/>
    <lineage>
        <taxon>Eukaryota</taxon>
        <taxon>Viridiplantae</taxon>
        <taxon>Streptophyta</taxon>
        <taxon>Embryophyta</taxon>
        <taxon>Tracheophyta</taxon>
        <taxon>Spermatophyta</taxon>
        <taxon>Magnoliopsida</taxon>
        <taxon>Ranunculales</taxon>
        <taxon>Papaveraceae</taxon>
        <taxon>Papaveroideae</taxon>
        <taxon>Papaver</taxon>
    </lineage>
</organism>
<sequence>MGMGCWNRKRLLVQVMARWVGLWRFTKDLVSASCGPDAASWTGDACHNVCRALQ</sequence>
<protein>
    <submittedName>
        <fullName evidence="1">Uncharacterized protein</fullName>
    </submittedName>
</protein>
<reference evidence="1" key="1">
    <citation type="submission" date="2022-04" db="EMBL/GenBank/DDBJ databases">
        <title>A functionally conserved STORR gene fusion in Papaver species that diverged 16.8 million years ago.</title>
        <authorList>
            <person name="Catania T."/>
        </authorList>
    </citation>
    <scope>NUCLEOTIDE SEQUENCE</scope>
    <source>
        <strain evidence="1">S-188037</strain>
    </source>
</reference>
<proteinExistence type="predicted"/>
<feature type="non-terminal residue" evidence="1">
    <location>
        <position position="54"/>
    </location>
</feature>
<name>A0AAD4SHM9_9MAGN</name>
<evidence type="ECO:0000313" key="1">
    <source>
        <dbReference type="EMBL" id="KAI3904131.1"/>
    </source>
</evidence>
<evidence type="ECO:0000313" key="2">
    <source>
        <dbReference type="Proteomes" id="UP001202328"/>
    </source>
</evidence>
<dbReference type="Proteomes" id="UP001202328">
    <property type="component" value="Unassembled WGS sequence"/>
</dbReference>